<feature type="domain" description="Major facilitator superfamily (MFS) profile" evidence="7">
    <location>
        <begin position="54"/>
        <end position="482"/>
    </location>
</feature>
<dbReference type="VEuPathDB" id="FungiDB:ASPSYDRAFT_1170508"/>
<evidence type="ECO:0000313" key="9">
    <source>
        <dbReference type="Proteomes" id="UP000184356"/>
    </source>
</evidence>
<evidence type="ECO:0000256" key="5">
    <source>
        <dbReference type="SAM" id="MobiDB-lite"/>
    </source>
</evidence>
<keyword evidence="2 6" id="KW-0812">Transmembrane</keyword>
<sequence length="507" mass="55684">MSLSQTASSPSVNRDDKLQVALNEHGLELTPDGNYGRRATSNKDHPRNWPGRRKVYDIGLVIFLDLFTTSISTAGSSAVEHAHEEFGINRVLGIFIFVSLYLLGQGIGGVLFPATSEAFGRKRLYIISTALYSVFCVLVGVVPSLAGVVVGRFLSGFLSAMPTIVVAGSIEDMFNSKSRVWLIFLWAFVANTGLVIGPIMSIYITSSLGSRWVFYIAAIVTAMTTLRLFFIRESRPPILLTQQVDNLQKTGPPTLRNHRLEVLNPDHTPGFRTFARITLFRPLHLFFTEPIVFLVSTMSAIAFALVYLFTEALPPVYQSMGFSEESSSLPFLAIAVGLLFGLFTRLADHRTLLNPQPEHKLLGFSIGAPVLAVGLWWFAWTIPPRVENVHWTVSCIALALIGYALNKFDAVLAGYLADSYLTYAASWFAALAFLRAILSAVFPLFPTQMFDGLGANVSASVLAPVATVFCLLPPLFVRYGARIRASSAFARHSLAVYLHNAVDEEGF</sequence>
<feature type="transmembrane region" description="Helical" evidence="6">
    <location>
        <begin position="291"/>
        <end position="309"/>
    </location>
</feature>
<evidence type="ECO:0000256" key="1">
    <source>
        <dbReference type="ARBA" id="ARBA00004141"/>
    </source>
</evidence>
<keyword evidence="9" id="KW-1185">Reference proteome</keyword>
<evidence type="ECO:0000256" key="4">
    <source>
        <dbReference type="ARBA" id="ARBA00023136"/>
    </source>
</evidence>
<evidence type="ECO:0000256" key="6">
    <source>
        <dbReference type="SAM" id="Phobius"/>
    </source>
</evidence>
<feature type="transmembrane region" description="Helical" evidence="6">
    <location>
        <begin position="212"/>
        <end position="230"/>
    </location>
</feature>
<dbReference type="STRING" id="1036612.A0A1L9SYA7"/>
<feature type="transmembrane region" description="Helical" evidence="6">
    <location>
        <begin position="391"/>
        <end position="408"/>
    </location>
</feature>
<keyword evidence="4 6" id="KW-0472">Membrane</keyword>
<evidence type="ECO:0000313" key="8">
    <source>
        <dbReference type="EMBL" id="OJJ52212.1"/>
    </source>
</evidence>
<feature type="transmembrane region" description="Helical" evidence="6">
    <location>
        <begin position="91"/>
        <end position="112"/>
    </location>
</feature>
<feature type="transmembrane region" description="Helical" evidence="6">
    <location>
        <begin position="329"/>
        <end position="347"/>
    </location>
</feature>
<keyword evidence="3 6" id="KW-1133">Transmembrane helix</keyword>
<feature type="transmembrane region" description="Helical" evidence="6">
    <location>
        <begin position="55"/>
        <end position="79"/>
    </location>
</feature>
<dbReference type="PANTHER" id="PTHR23502">
    <property type="entry name" value="MAJOR FACILITATOR SUPERFAMILY"/>
    <property type="match status" value="1"/>
</dbReference>
<dbReference type="Pfam" id="PF07690">
    <property type="entry name" value="MFS_1"/>
    <property type="match status" value="1"/>
</dbReference>
<feature type="transmembrane region" description="Helical" evidence="6">
    <location>
        <begin position="420"/>
        <end position="445"/>
    </location>
</feature>
<accession>A0A1L9SYA7</accession>
<evidence type="ECO:0000256" key="2">
    <source>
        <dbReference type="ARBA" id="ARBA00022692"/>
    </source>
</evidence>
<dbReference type="GO" id="GO:0022857">
    <property type="term" value="F:transmembrane transporter activity"/>
    <property type="evidence" value="ECO:0007669"/>
    <property type="project" value="InterPro"/>
</dbReference>
<dbReference type="InterPro" id="IPR036259">
    <property type="entry name" value="MFS_trans_sf"/>
</dbReference>
<dbReference type="AlphaFoldDB" id="A0A1L9SYA7"/>
<protein>
    <recommendedName>
        <fullName evidence="7">Major facilitator superfamily (MFS) profile domain-containing protein</fullName>
    </recommendedName>
</protein>
<feature type="region of interest" description="Disordered" evidence="5">
    <location>
        <begin position="28"/>
        <end position="48"/>
    </location>
</feature>
<dbReference type="FunFam" id="1.20.1250.20:FF:000475">
    <property type="entry name" value="MFS multidrug transporter, putative"/>
    <property type="match status" value="1"/>
</dbReference>
<dbReference type="OrthoDB" id="2962993at2759"/>
<feature type="transmembrane region" description="Helical" evidence="6">
    <location>
        <begin position="124"/>
        <end position="143"/>
    </location>
</feature>
<dbReference type="PANTHER" id="PTHR23502:SF157">
    <property type="entry name" value="MAJOR FACILITATOR SUPERFAMILY (MFS) PROFILE DOMAIN-CONTAINING PROTEIN-RELATED"/>
    <property type="match status" value="1"/>
</dbReference>
<dbReference type="InterPro" id="IPR011701">
    <property type="entry name" value="MFS"/>
</dbReference>
<dbReference type="PROSITE" id="PS50850">
    <property type="entry name" value="MFS"/>
    <property type="match status" value="1"/>
</dbReference>
<gene>
    <name evidence="8" type="ORF">ASPSYDRAFT_1170508</name>
</gene>
<proteinExistence type="predicted"/>
<organism evidence="8 9">
    <name type="scientific">Aspergillus sydowii CBS 593.65</name>
    <dbReference type="NCBI Taxonomy" id="1036612"/>
    <lineage>
        <taxon>Eukaryota</taxon>
        <taxon>Fungi</taxon>
        <taxon>Dikarya</taxon>
        <taxon>Ascomycota</taxon>
        <taxon>Pezizomycotina</taxon>
        <taxon>Eurotiomycetes</taxon>
        <taxon>Eurotiomycetidae</taxon>
        <taxon>Eurotiales</taxon>
        <taxon>Aspergillaceae</taxon>
        <taxon>Aspergillus</taxon>
        <taxon>Aspergillus subgen. Nidulantes</taxon>
    </lineage>
</organism>
<feature type="transmembrane region" description="Helical" evidence="6">
    <location>
        <begin position="149"/>
        <end position="168"/>
    </location>
</feature>
<dbReference type="SUPFAM" id="SSF103473">
    <property type="entry name" value="MFS general substrate transporter"/>
    <property type="match status" value="1"/>
</dbReference>
<dbReference type="GO" id="GO:0016020">
    <property type="term" value="C:membrane"/>
    <property type="evidence" value="ECO:0007669"/>
    <property type="project" value="UniProtKB-SubCell"/>
</dbReference>
<dbReference type="GeneID" id="63756315"/>
<feature type="transmembrane region" description="Helical" evidence="6">
    <location>
        <begin position="359"/>
        <end position="379"/>
    </location>
</feature>
<dbReference type="EMBL" id="KV878604">
    <property type="protein sequence ID" value="OJJ52212.1"/>
    <property type="molecule type" value="Genomic_DNA"/>
</dbReference>
<comment type="subcellular location">
    <subcellularLocation>
        <location evidence="1">Membrane</location>
        <topology evidence="1">Multi-pass membrane protein</topology>
    </subcellularLocation>
</comment>
<dbReference type="InterPro" id="IPR020846">
    <property type="entry name" value="MFS_dom"/>
</dbReference>
<dbReference type="Proteomes" id="UP000184356">
    <property type="component" value="Unassembled WGS sequence"/>
</dbReference>
<dbReference type="RefSeq" id="XP_040696018.1">
    <property type="nucleotide sequence ID" value="XM_040840242.1"/>
</dbReference>
<name>A0A1L9SYA7_9EURO</name>
<dbReference type="Gene3D" id="1.20.1250.20">
    <property type="entry name" value="MFS general substrate transporter like domains"/>
    <property type="match status" value="1"/>
</dbReference>
<feature type="transmembrane region" description="Helical" evidence="6">
    <location>
        <begin position="180"/>
        <end position="206"/>
    </location>
</feature>
<feature type="transmembrane region" description="Helical" evidence="6">
    <location>
        <begin position="457"/>
        <end position="477"/>
    </location>
</feature>
<reference evidence="9" key="1">
    <citation type="journal article" date="2017" name="Genome Biol.">
        <title>Comparative genomics reveals high biological diversity and specific adaptations in the industrially and medically important fungal genus Aspergillus.</title>
        <authorList>
            <person name="de Vries R.P."/>
            <person name="Riley R."/>
            <person name="Wiebenga A."/>
            <person name="Aguilar-Osorio G."/>
            <person name="Amillis S."/>
            <person name="Uchima C.A."/>
            <person name="Anderluh G."/>
            <person name="Asadollahi M."/>
            <person name="Askin M."/>
            <person name="Barry K."/>
            <person name="Battaglia E."/>
            <person name="Bayram O."/>
            <person name="Benocci T."/>
            <person name="Braus-Stromeyer S.A."/>
            <person name="Caldana C."/>
            <person name="Canovas D."/>
            <person name="Cerqueira G.C."/>
            <person name="Chen F."/>
            <person name="Chen W."/>
            <person name="Choi C."/>
            <person name="Clum A."/>
            <person name="Dos Santos R.A."/>
            <person name="Damasio A.R."/>
            <person name="Diallinas G."/>
            <person name="Emri T."/>
            <person name="Fekete E."/>
            <person name="Flipphi M."/>
            <person name="Freyberg S."/>
            <person name="Gallo A."/>
            <person name="Gournas C."/>
            <person name="Habgood R."/>
            <person name="Hainaut M."/>
            <person name="Harispe M.L."/>
            <person name="Henrissat B."/>
            <person name="Hilden K.S."/>
            <person name="Hope R."/>
            <person name="Hossain A."/>
            <person name="Karabika E."/>
            <person name="Karaffa L."/>
            <person name="Karanyi Z."/>
            <person name="Krasevec N."/>
            <person name="Kuo A."/>
            <person name="Kusch H."/>
            <person name="LaButti K."/>
            <person name="Lagendijk E.L."/>
            <person name="Lapidus A."/>
            <person name="Levasseur A."/>
            <person name="Lindquist E."/>
            <person name="Lipzen A."/>
            <person name="Logrieco A.F."/>
            <person name="MacCabe A."/>
            <person name="Maekelae M.R."/>
            <person name="Malavazi I."/>
            <person name="Melin P."/>
            <person name="Meyer V."/>
            <person name="Mielnichuk N."/>
            <person name="Miskei M."/>
            <person name="Molnar A.P."/>
            <person name="Mule G."/>
            <person name="Ngan C.Y."/>
            <person name="Orejas M."/>
            <person name="Orosz E."/>
            <person name="Ouedraogo J.P."/>
            <person name="Overkamp K.M."/>
            <person name="Park H.-S."/>
            <person name="Perrone G."/>
            <person name="Piumi F."/>
            <person name="Punt P.J."/>
            <person name="Ram A.F."/>
            <person name="Ramon A."/>
            <person name="Rauscher S."/>
            <person name="Record E."/>
            <person name="Riano-Pachon D.M."/>
            <person name="Robert V."/>
            <person name="Roehrig J."/>
            <person name="Ruller R."/>
            <person name="Salamov A."/>
            <person name="Salih N.S."/>
            <person name="Samson R.A."/>
            <person name="Sandor E."/>
            <person name="Sanguinetti M."/>
            <person name="Schuetze T."/>
            <person name="Sepcic K."/>
            <person name="Shelest E."/>
            <person name="Sherlock G."/>
            <person name="Sophianopoulou V."/>
            <person name="Squina F.M."/>
            <person name="Sun H."/>
            <person name="Susca A."/>
            <person name="Todd R.B."/>
            <person name="Tsang A."/>
            <person name="Unkles S.E."/>
            <person name="van de Wiele N."/>
            <person name="van Rossen-Uffink D."/>
            <person name="Oliveira J.V."/>
            <person name="Vesth T.C."/>
            <person name="Visser J."/>
            <person name="Yu J.-H."/>
            <person name="Zhou M."/>
            <person name="Andersen M.R."/>
            <person name="Archer D.B."/>
            <person name="Baker S.E."/>
            <person name="Benoit I."/>
            <person name="Brakhage A.A."/>
            <person name="Braus G.H."/>
            <person name="Fischer R."/>
            <person name="Frisvad J.C."/>
            <person name="Goldman G.H."/>
            <person name="Houbraken J."/>
            <person name="Oakley B."/>
            <person name="Pocsi I."/>
            <person name="Scazzocchio C."/>
            <person name="Seiboth B."/>
            <person name="vanKuyk P.A."/>
            <person name="Wortman J."/>
            <person name="Dyer P.S."/>
            <person name="Grigoriev I.V."/>
        </authorList>
    </citation>
    <scope>NUCLEOTIDE SEQUENCE [LARGE SCALE GENOMIC DNA]</scope>
    <source>
        <strain evidence="9">CBS 593.65</strain>
    </source>
</reference>
<evidence type="ECO:0000259" key="7">
    <source>
        <dbReference type="PROSITE" id="PS50850"/>
    </source>
</evidence>
<evidence type="ECO:0000256" key="3">
    <source>
        <dbReference type="ARBA" id="ARBA00022989"/>
    </source>
</evidence>